<keyword evidence="5" id="KW-0128">Catecholamine metabolism</keyword>
<dbReference type="STRING" id="1441469.A0A225AVA6"/>
<reference evidence="7 8" key="1">
    <citation type="submission" date="2015-06" db="EMBL/GenBank/DDBJ databases">
        <title>Talaromyces atroroseus IBT 11181 draft genome.</title>
        <authorList>
            <person name="Rasmussen K.B."/>
            <person name="Rasmussen S."/>
            <person name="Petersen B."/>
            <person name="Sicheritz-Ponten T."/>
            <person name="Mortensen U.H."/>
            <person name="Thrane U."/>
        </authorList>
    </citation>
    <scope>NUCLEOTIDE SEQUENCE [LARGE SCALE GENOMIC DNA]</scope>
    <source>
        <strain evidence="7 8">IBT 11181</strain>
    </source>
</reference>
<evidence type="ECO:0000256" key="5">
    <source>
        <dbReference type="ARBA" id="ARBA00022939"/>
    </source>
</evidence>
<dbReference type="GO" id="GO:0032259">
    <property type="term" value="P:methylation"/>
    <property type="evidence" value="ECO:0007669"/>
    <property type="project" value="UniProtKB-KW"/>
</dbReference>
<proteinExistence type="inferred from homology"/>
<dbReference type="GeneID" id="31007412"/>
<dbReference type="RefSeq" id="XP_020117528.1">
    <property type="nucleotide sequence ID" value="XM_020262574.1"/>
</dbReference>
<name>A0A225AVA6_TALAT</name>
<dbReference type="PANTHER" id="PTHR43836">
    <property type="entry name" value="CATECHOL O-METHYLTRANSFERASE 1-RELATED"/>
    <property type="match status" value="1"/>
</dbReference>
<dbReference type="PANTHER" id="PTHR43836:SF2">
    <property type="entry name" value="CATECHOL O-METHYLTRANSFERASE 1-RELATED"/>
    <property type="match status" value="1"/>
</dbReference>
<organism evidence="7 8">
    <name type="scientific">Talaromyces atroroseus</name>
    <dbReference type="NCBI Taxonomy" id="1441469"/>
    <lineage>
        <taxon>Eukaryota</taxon>
        <taxon>Fungi</taxon>
        <taxon>Dikarya</taxon>
        <taxon>Ascomycota</taxon>
        <taxon>Pezizomycotina</taxon>
        <taxon>Eurotiomycetes</taxon>
        <taxon>Eurotiomycetidae</taxon>
        <taxon>Eurotiales</taxon>
        <taxon>Trichocomaceae</taxon>
        <taxon>Talaromyces</taxon>
        <taxon>Talaromyces sect. Trachyspermi</taxon>
    </lineage>
</organism>
<gene>
    <name evidence="7" type="ORF">UA08_07656</name>
</gene>
<evidence type="ECO:0000256" key="3">
    <source>
        <dbReference type="ARBA" id="ARBA00022679"/>
    </source>
</evidence>
<evidence type="ECO:0000313" key="7">
    <source>
        <dbReference type="EMBL" id="OKL57407.1"/>
    </source>
</evidence>
<dbReference type="PROSITE" id="PS51682">
    <property type="entry name" value="SAM_OMT_I"/>
    <property type="match status" value="1"/>
</dbReference>
<evidence type="ECO:0000256" key="6">
    <source>
        <dbReference type="ARBA" id="ARBA00023453"/>
    </source>
</evidence>
<keyword evidence="8" id="KW-1185">Reference proteome</keyword>
<dbReference type="SUPFAM" id="SSF53335">
    <property type="entry name" value="S-adenosyl-L-methionine-dependent methyltransferases"/>
    <property type="match status" value="1"/>
</dbReference>
<keyword evidence="2" id="KW-0489">Methyltransferase</keyword>
<dbReference type="GO" id="GO:0008171">
    <property type="term" value="F:O-methyltransferase activity"/>
    <property type="evidence" value="ECO:0007669"/>
    <property type="project" value="InterPro"/>
</dbReference>
<dbReference type="EC" id="2.1.1.6" evidence="1"/>
<dbReference type="InterPro" id="IPR029063">
    <property type="entry name" value="SAM-dependent_MTases_sf"/>
</dbReference>
<dbReference type="AlphaFoldDB" id="A0A225AVA6"/>
<evidence type="ECO:0000313" key="8">
    <source>
        <dbReference type="Proteomes" id="UP000214365"/>
    </source>
</evidence>
<dbReference type="Proteomes" id="UP000214365">
    <property type="component" value="Unassembled WGS sequence"/>
</dbReference>
<keyword evidence="4" id="KW-0949">S-adenosyl-L-methionine</keyword>
<evidence type="ECO:0000256" key="1">
    <source>
        <dbReference type="ARBA" id="ARBA00012880"/>
    </source>
</evidence>
<dbReference type="EMBL" id="LFMY01000012">
    <property type="protein sequence ID" value="OKL57407.1"/>
    <property type="molecule type" value="Genomic_DNA"/>
</dbReference>
<keyword evidence="3" id="KW-0808">Transferase</keyword>
<comment type="caution">
    <text evidence="7">The sequence shown here is derived from an EMBL/GenBank/DDBJ whole genome shotgun (WGS) entry which is preliminary data.</text>
</comment>
<sequence>MPQTSNPYIGSYDDLRELRLLHYIFSLPHLDSIRNNPQAVINEIDKFSETTELHLMTIGPQKGGMLSKLIAERKPSTVIELGGFVGYSAIMLGDALRAAGGERYFSLELNPVNAAVANLLIDLAGLGDLVTIHIAPSQKTIAKFVKDNVIDHVEFMLIDHWKDRYLPDLWLLESLGLFKPGVTVLAADNCLKPGAPGYLEYVRASPAEKNVQLKEKYTFSEDVLTGTDLVKAIKEDREGVELECVPGDPSYVYETEIFKFEMRPGHFDGVEVTKVVGKE</sequence>
<evidence type="ECO:0000256" key="2">
    <source>
        <dbReference type="ARBA" id="ARBA00022603"/>
    </source>
</evidence>
<comment type="similarity">
    <text evidence="6">Belongs to the class I-like SAM-binding methyltransferase superfamily. Cation-dependent O-methyltransferase family.</text>
</comment>
<dbReference type="Pfam" id="PF01596">
    <property type="entry name" value="Methyltransf_3"/>
    <property type="match status" value="1"/>
</dbReference>
<evidence type="ECO:0000256" key="4">
    <source>
        <dbReference type="ARBA" id="ARBA00022691"/>
    </source>
</evidence>
<accession>A0A225AVA6</accession>
<dbReference type="GO" id="GO:0006584">
    <property type="term" value="P:catecholamine metabolic process"/>
    <property type="evidence" value="ECO:0007669"/>
    <property type="project" value="UniProtKB-KW"/>
</dbReference>
<dbReference type="InterPro" id="IPR002935">
    <property type="entry name" value="SAM_O-MeTrfase"/>
</dbReference>
<protein>
    <recommendedName>
        <fullName evidence="1">catechol O-methyltransferase</fullName>
        <ecNumber evidence="1">2.1.1.6</ecNumber>
    </recommendedName>
</protein>
<dbReference type="OrthoDB" id="186626at2759"/>
<dbReference type="Gene3D" id="3.40.50.150">
    <property type="entry name" value="Vaccinia Virus protein VP39"/>
    <property type="match status" value="1"/>
</dbReference>